<keyword evidence="3" id="KW-1185">Reference proteome</keyword>
<reference evidence="2" key="1">
    <citation type="submission" date="2022-05" db="EMBL/GenBank/DDBJ databases">
        <authorList>
            <person name="Park J.-S."/>
        </authorList>
    </citation>
    <scope>NUCLEOTIDE SEQUENCE</scope>
    <source>
        <strain evidence="2">2012CJ34-3</strain>
    </source>
</reference>
<comment type="caution">
    <text evidence="2">The sequence shown here is derived from an EMBL/GenBank/DDBJ whole genome shotgun (WGS) entry which is preliminary data.</text>
</comment>
<feature type="chain" id="PRO_5046624178" evidence="1">
    <location>
        <begin position="22"/>
        <end position="131"/>
    </location>
</feature>
<gene>
    <name evidence="2" type="ORF">M3P09_03405</name>
</gene>
<dbReference type="Proteomes" id="UP001165381">
    <property type="component" value="Unassembled WGS sequence"/>
</dbReference>
<feature type="signal peptide" evidence="1">
    <location>
        <begin position="1"/>
        <end position="21"/>
    </location>
</feature>
<proteinExistence type="predicted"/>
<evidence type="ECO:0000313" key="2">
    <source>
        <dbReference type="EMBL" id="MCL6294024.1"/>
    </source>
</evidence>
<dbReference type="RefSeq" id="WP_249972029.1">
    <property type="nucleotide sequence ID" value="NZ_JAMFLZ010000001.1"/>
</dbReference>
<evidence type="ECO:0000313" key="3">
    <source>
        <dbReference type="Proteomes" id="UP001165381"/>
    </source>
</evidence>
<keyword evidence="1" id="KW-0732">Signal</keyword>
<sequence length="131" mass="15155">MRIKSFIVVKVIVISVLFSCANSENFKLDLLSNDKEKIIKASYELGEIRDTTSVKNLLNKALDPRITHNLKFYGSSVNYSKLIALQKISNNAYTEKINQHQVDTIATIFFRDWAIKNKYLKNEAEVDINYY</sequence>
<name>A0ABT0QAV4_9FLAO</name>
<dbReference type="EMBL" id="JAMFLZ010000001">
    <property type="protein sequence ID" value="MCL6294024.1"/>
    <property type="molecule type" value="Genomic_DNA"/>
</dbReference>
<protein>
    <submittedName>
        <fullName evidence="2">Uncharacterized protein</fullName>
    </submittedName>
</protein>
<accession>A0ABT0QAV4</accession>
<evidence type="ECO:0000256" key="1">
    <source>
        <dbReference type="SAM" id="SignalP"/>
    </source>
</evidence>
<organism evidence="2 3">
    <name type="scientific">Jejuia spongiicola</name>
    <dbReference type="NCBI Taxonomy" id="2942207"/>
    <lineage>
        <taxon>Bacteria</taxon>
        <taxon>Pseudomonadati</taxon>
        <taxon>Bacteroidota</taxon>
        <taxon>Flavobacteriia</taxon>
        <taxon>Flavobacteriales</taxon>
        <taxon>Flavobacteriaceae</taxon>
        <taxon>Jejuia</taxon>
    </lineage>
</organism>